<dbReference type="NCBIfam" id="NF038012">
    <property type="entry name" value="DMT_1"/>
    <property type="match status" value="1"/>
</dbReference>
<gene>
    <name evidence="2" type="ORF">CJEDD_00735</name>
</gene>
<dbReference type="Proteomes" id="UP001218071">
    <property type="component" value="Chromosome"/>
</dbReference>
<keyword evidence="3" id="KW-1185">Reference proteome</keyword>
<feature type="transmembrane region" description="Helical" evidence="1">
    <location>
        <begin position="6"/>
        <end position="24"/>
    </location>
</feature>
<evidence type="ECO:0000256" key="1">
    <source>
        <dbReference type="SAM" id="Phobius"/>
    </source>
</evidence>
<feature type="transmembrane region" description="Helical" evidence="1">
    <location>
        <begin position="77"/>
        <end position="95"/>
    </location>
</feature>
<organism evidence="2 3">
    <name type="scientific">Corynebacterium jeddahense</name>
    <dbReference type="NCBI Taxonomy" id="1414719"/>
    <lineage>
        <taxon>Bacteria</taxon>
        <taxon>Bacillati</taxon>
        <taxon>Actinomycetota</taxon>
        <taxon>Actinomycetes</taxon>
        <taxon>Mycobacteriales</taxon>
        <taxon>Corynebacteriaceae</taxon>
        <taxon>Corynebacterium</taxon>
    </lineage>
</organism>
<proteinExistence type="predicted"/>
<reference evidence="2 3" key="1">
    <citation type="submission" date="2020-10" db="EMBL/GenBank/DDBJ databases">
        <title>Complete genome sequence of Corynebacterium jeddahense DSM 45997, type strain of Corynebacterium jeddahense.</title>
        <authorList>
            <person name="Busche T."/>
            <person name="Kalinowski J."/>
            <person name="Ruckert C."/>
        </authorList>
    </citation>
    <scope>NUCLEOTIDE SEQUENCE [LARGE SCALE GENOMIC DNA]</scope>
    <source>
        <strain evidence="2 3">DSM 45997</strain>
    </source>
</reference>
<keyword evidence="1" id="KW-1133">Transmembrane helix</keyword>
<dbReference type="PANTHER" id="PTHR40761">
    <property type="entry name" value="CONSERVED INTEGRAL MEMBRANE ALANINE VALINE AND LEUCINE RICH PROTEIN-RELATED"/>
    <property type="match status" value="1"/>
</dbReference>
<evidence type="ECO:0000313" key="3">
    <source>
        <dbReference type="Proteomes" id="UP001218071"/>
    </source>
</evidence>
<name>A0ABY7UGB3_9CORY</name>
<sequence>MHNNFLAVAFALLSAATMAAGTVWRHRIMRGGARQGEEAADSPLSSIKQWSWWASMGLAFLAYGFQATALAFGSLLVVQPVLALSLMLTLIFSAWAEHRHMTTPEAFWAIALTASVGGVVVLGHPGHGERTPPAWEWVIVVATAIGVVVGAFALASRRRASAKALIFGIACGAMFGYQAVFSKVAVDDFVAGGLTGLITSWQLWAMLVAATAGTLVQQYAFAAGNLATSLPASKIVEPIVAFSLGIAVLGETFGVQSAAGWVAVGTSISVMLVSAAMLTRVSVK</sequence>
<dbReference type="EMBL" id="CP063194">
    <property type="protein sequence ID" value="WCZ37776.1"/>
    <property type="molecule type" value="Genomic_DNA"/>
</dbReference>
<feature type="transmembrane region" description="Helical" evidence="1">
    <location>
        <begin position="50"/>
        <end position="71"/>
    </location>
</feature>
<keyword evidence="1" id="KW-0812">Transmembrane</keyword>
<dbReference type="RefSeq" id="WP_042405932.1">
    <property type="nucleotide sequence ID" value="NZ_CBYN010000023.1"/>
</dbReference>
<feature type="transmembrane region" description="Helical" evidence="1">
    <location>
        <begin position="259"/>
        <end position="278"/>
    </location>
</feature>
<feature type="transmembrane region" description="Helical" evidence="1">
    <location>
        <begin position="201"/>
        <end position="223"/>
    </location>
</feature>
<accession>A0ABY7UGB3</accession>
<feature type="transmembrane region" description="Helical" evidence="1">
    <location>
        <begin position="235"/>
        <end position="253"/>
    </location>
</feature>
<feature type="transmembrane region" description="Helical" evidence="1">
    <location>
        <begin position="137"/>
        <end position="155"/>
    </location>
</feature>
<evidence type="ECO:0008006" key="4">
    <source>
        <dbReference type="Google" id="ProtNLM"/>
    </source>
</evidence>
<keyword evidence="1" id="KW-0472">Membrane</keyword>
<feature type="transmembrane region" description="Helical" evidence="1">
    <location>
        <begin position="162"/>
        <end position="181"/>
    </location>
</feature>
<feature type="transmembrane region" description="Helical" evidence="1">
    <location>
        <begin position="107"/>
        <end position="125"/>
    </location>
</feature>
<dbReference type="PANTHER" id="PTHR40761:SF1">
    <property type="entry name" value="CONSERVED INTEGRAL MEMBRANE ALANINE VALINE AND LEUCINE RICH PROTEIN-RELATED"/>
    <property type="match status" value="1"/>
</dbReference>
<evidence type="ECO:0000313" key="2">
    <source>
        <dbReference type="EMBL" id="WCZ37776.1"/>
    </source>
</evidence>
<protein>
    <recommendedName>
        <fullName evidence="4">DMT family transporter</fullName>
    </recommendedName>
</protein>